<dbReference type="Proteomes" id="UP000632195">
    <property type="component" value="Unassembled WGS sequence"/>
</dbReference>
<keyword evidence="1" id="KW-0472">Membrane</keyword>
<protein>
    <submittedName>
        <fullName evidence="2">Uncharacterized protein</fullName>
    </submittedName>
</protein>
<organism evidence="2 3">
    <name type="scientific">Thermogymnomonas acidicola</name>
    <dbReference type="NCBI Taxonomy" id="399579"/>
    <lineage>
        <taxon>Archaea</taxon>
        <taxon>Methanobacteriati</taxon>
        <taxon>Thermoplasmatota</taxon>
        <taxon>Thermoplasmata</taxon>
        <taxon>Thermoplasmatales</taxon>
        <taxon>Thermogymnomonas</taxon>
    </lineage>
</organism>
<accession>A0AA37BS33</accession>
<name>A0AA37BS33_9ARCH</name>
<evidence type="ECO:0000313" key="2">
    <source>
        <dbReference type="EMBL" id="GGM77090.1"/>
    </source>
</evidence>
<dbReference type="RefSeq" id="WP_188681519.1">
    <property type="nucleotide sequence ID" value="NZ_BMNY01000002.1"/>
</dbReference>
<reference evidence="2" key="2">
    <citation type="submission" date="2022-09" db="EMBL/GenBank/DDBJ databases">
        <authorList>
            <person name="Sun Q."/>
            <person name="Ohkuma M."/>
        </authorList>
    </citation>
    <scope>NUCLEOTIDE SEQUENCE</scope>
    <source>
        <strain evidence="2">JCM 13583</strain>
    </source>
</reference>
<sequence length="174" mass="19774">MPWPTLILVLVTVSVMSFIIMYALLGHSGPPECLQRPRDVSIPESELSELASWVRANASRVTVDTYELYEARAGRYRATLYIDWEDFNSGPEFQDIPVLCSCEVYVYRGMRLVYSAYLDRSIRQQDLDLPTYLTLYSEVSSRMPVCTLMKVNLAEILEDLRRGVGVSGEAVPHV</sequence>
<dbReference type="EMBL" id="BMNY01000002">
    <property type="protein sequence ID" value="GGM77090.1"/>
    <property type="molecule type" value="Genomic_DNA"/>
</dbReference>
<keyword evidence="3" id="KW-1185">Reference proteome</keyword>
<comment type="caution">
    <text evidence="2">The sequence shown here is derived from an EMBL/GenBank/DDBJ whole genome shotgun (WGS) entry which is preliminary data.</text>
</comment>
<reference evidence="2" key="1">
    <citation type="journal article" date="2014" name="Int. J. Syst. Evol. Microbiol.">
        <title>Complete genome sequence of Corynebacterium casei LMG S-19264T (=DSM 44701T), isolated from a smear-ripened cheese.</title>
        <authorList>
            <consortium name="US DOE Joint Genome Institute (JGI-PGF)"/>
            <person name="Walter F."/>
            <person name="Albersmeier A."/>
            <person name="Kalinowski J."/>
            <person name="Ruckert C."/>
        </authorList>
    </citation>
    <scope>NUCLEOTIDE SEQUENCE</scope>
    <source>
        <strain evidence="2">JCM 13583</strain>
    </source>
</reference>
<feature type="transmembrane region" description="Helical" evidence="1">
    <location>
        <begin position="6"/>
        <end position="25"/>
    </location>
</feature>
<keyword evidence="1" id="KW-0812">Transmembrane</keyword>
<keyword evidence="1" id="KW-1133">Transmembrane helix</keyword>
<evidence type="ECO:0000256" key="1">
    <source>
        <dbReference type="SAM" id="Phobius"/>
    </source>
</evidence>
<proteinExistence type="predicted"/>
<gene>
    <name evidence="2" type="ORF">GCM10007108_13960</name>
</gene>
<dbReference type="AlphaFoldDB" id="A0AA37BS33"/>
<evidence type="ECO:0000313" key="3">
    <source>
        <dbReference type="Proteomes" id="UP000632195"/>
    </source>
</evidence>